<dbReference type="Pfam" id="PF00419">
    <property type="entry name" value="Fimbrial"/>
    <property type="match status" value="1"/>
</dbReference>
<protein>
    <submittedName>
        <fullName evidence="2">Fimbrial protein</fullName>
    </submittedName>
</protein>
<proteinExistence type="predicted"/>
<dbReference type="PANTHER" id="PTHR33420">
    <property type="entry name" value="FIMBRIAL SUBUNIT ELFA-RELATED"/>
    <property type="match status" value="1"/>
</dbReference>
<keyword evidence="3" id="KW-1185">Reference proteome</keyword>
<evidence type="ECO:0000313" key="3">
    <source>
        <dbReference type="Proteomes" id="UP001596473"/>
    </source>
</evidence>
<dbReference type="Proteomes" id="UP001596473">
    <property type="component" value="Unassembled WGS sequence"/>
</dbReference>
<gene>
    <name evidence="2" type="ORF">ACFQNF_06105</name>
</gene>
<comment type="caution">
    <text evidence="2">The sequence shown here is derived from an EMBL/GenBank/DDBJ whole genome shotgun (WGS) entry which is preliminary data.</text>
</comment>
<feature type="domain" description="Fimbrial-type adhesion" evidence="1">
    <location>
        <begin position="27"/>
        <end position="173"/>
    </location>
</feature>
<evidence type="ECO:0000259" key="1">
    <source>
        <dbReference type="Pfam" id="PF00419"/>
    </source>
</evidence>
<dbReference type="InterPro" id="IPR050263">
    <property type="entry name" value="Bact_Fimbrial_Adh_Pro"/>
</dbReference>
<reference evidence="3" key="1">
    <citation type="journal article" date="2019" name="Int. J. Syst. Evol. Microbiol.">
        <title>The Global Catalogue of Microorganisms (GCM) 10K type strain sequencing project: providing services to taxonomists for standard genome sequencing and annotation.</title>
        <authorList>
            <consortium name="The Broad Institute Genomics Platform"/>
            <consortium name="The Broad Institute Genome Sequencing Center for Infectious Disease"/>
            <person name="Wu L."/>
            <person name="Ma J."/>
        </authorList>
    </citation>
    <scope>NUCLEOTIDE SEQUENCE [LARGE SCALE GENOMIC DNA]</scope>
    <source>
        <strain evidence="3">CCUG 62945</strain>
    </source>
</reference>
<dbReference type="PANTHER" id="PTHR33420:SF9">
    <property type="entry name" value="MINOR FIMBRIAL SUBUNIT"/>
    <property type="match status" value="1"/>
</dbReference>
<name>A0ABW2QUP1_9NEIS</name>
<dbReference type="RefSeq" id="WP_380186930.1">
    <property type="nucleotide sequence ID" value="NZ_JBHTBQ010000010.1"/>
</dbReference>
<dbReference type="InterPro" id="IPR008966">
    <property type="entry name" value="Adhesion_dom_sf"/>
</dbReference>
<dbReference type="InterPro" id="IPR000259">
    <property type="entry name" value="Adhesion_dom_fimbrial"/>
</dbReference>
<dbReference type="InterPro" id="IPR036937">
    <property type="entry name" value="Adhesion_dom_fimbrial_sf"/>
</dbReference>
<dbReference type="EMBL" id="JBHTBQ010000010">
    <property type="protein sequence ID" value="MFC7419448.1"/>
    <property type="molecule type" value="Genomic_DNA"/>
</dbReference>
<evidence type="ECO:0000313" key="2">
    <source>
        <dbReference type="EMBL" id="MFC7419448.1"/>
    </source>
</evidence>
<organism evidence="2 3">
    <name type="scientific">Iodobacter arcticus</name>
    <dbReference type="NCBI Taxonomy" id="590593"/>
    <lineage>
        <taxon>Bacteria</taxon>
        <taxon>Pseudomonadati</taxon>
        <taxon>Pseudomonadota</taxon>
        <taxon>Betaproteobacteria</taxon>
        <taxon>Neisseriales</taxon>
        <taxon>Chitinibacteraceae</taxon>
        <taxon>Iodobacter</taxon>
    </lineage>
</organism>
<sequence length="174" mass="18491">MKLLMYQIFLLGLFMFTPKHAMAIKVNISGELLASPCILAIESGDQTVRFNAISTKDLYSSGVAGTKDFSLILKNCDLSISKSVNIIFMGNKSTEQNGLLALDHGSIASGVAIGLKYKNNILPLGSSTGMIDLTSGENAIQFSAFVQGDPSSIENKTIKAGGFSAVANFTLNYP</sequence>
<accession>A0ABW2QUP1</accession>
<dbReference type="Gene3D" id="2.60.40.1090">
    <property type="entry name" value="Fimbrial-type adhesion domain"/>
    <property type="match status" value="1"/>
</dbReference>
<dbReference type="SUPFAM" id="SSF49401">
    <property type="entry name" value="Bacterial adhesins"/>
    <property type="match status" value="1"/>
</dbReference>